<keyword evidence="1" id="KW-0223">Dioxygenase</keyword>
<proteinExistence type="predicted"/>
<dbReference type="Gene3D" id="3.10.180.10">
    <property type="entry name" value="2,3-Dihydroxybiphenyl 1,2-Dioxygenase, domain 1"/>
    <property type="match status" value="1"/>
</dbReference>
<dbReference type="InterPro" id="IPR037523">
    <property type="entry name" value="VOC_core"/>
</dbReference>
<organism evidence="1 2">
    <name type="scientific">Chelatococcus asaccharovorans</name>
    <dbReference type="NCBI Taxonomy" id="28210"/>
    <lineage>
        <taxon>Bacteria</taxon>
        <taxon>Pseudomonadati</taxon>
        <taxon>Pseudomonadota</taxon>
        <taxon>Alphaproteobacteria</taxon>
        <taxon>Hyphomicrobiales</taxon>
        <taxon>Chelatococcaceae</taxon>
        <taxon>Chelatococcus</taxon>
    </lineage>
</organism>
<gene>
    <name evidence="1" type="ORF">C7450_116126</name>
</gene>
<evidence type="ECO:0000313" key="1">
    <source>
        <dbReference type="EMBL" id="PXW52552.1"/>
    </source>
</evidence>
<protein>
    <submittedName>
        <fullName evidence="1">Glyoxalase/bleomycin resistance protein/dioxygenase superfamily protein</fullName>
    </submittedName>
</protein>
<evidence type="ECO:0000313" key="2">
    <source>
        <dbReference type="Proteomes" id="UP000248021"/>
    </source>
</evidence>
<dbReference type="Proteomes" id="UP000248021">
    <property type="component" value="Unassembled WGS sequence"/>
</dbReference>
<dbReference type="OrthoDB" id="9792173at2"/>
<reference evidence="1 2" key="1">
    <citation type="submission" date="2018-05" db="EMBL/GenBank/DDBJ databases">
        <title>Genomic Encyclopedia of Type Strains, Phase IV (KMG-IV): sequencing the most valuable type-strain genomes for metagenomic binning, comparative biology and taxonomic classification.</title>
        <authorList>
            <person name="Goeker M."/>
        </authorList>
    </citation>
    <scope>NUCLEOTIDE SEQUENCE [LARGE SCALE GENOMIC DNA]</scope>
    <source>
        <strain evidence="1 2">DSM 6462</strain>
    </source>
</reference>
<dbReference type="SUPFAM" id="SSF54593">
    <property type="entry name" value="Glyoxalase/Bleomycin resistance protein/Dihydroxybiphenyl dioxygenase"/>
    <property type="match status" value="1"/>
</dbReference>
<dbReference type="InterPro" id="IPR029068">
    <property type="entry name" value="Glyas_Bleomycin-R_OHBP_Dase"/>
</dbReference>
<dbReference type="PROSITE" id="PS51819">
    <property type="entry name" value="VOC"/>
    <property type="match status" value="1"/>
</dbReference>
<keyword evidence="2" id="KW-1185">Reference proteome</keyword>
<dbReference type="EMBL" id="QJJK01000016">
    <property type="protein sequence ID" value="PXW52552.1"/>
    <property type="molecule type" value="Genomic_DNA"/>
</dbReference>
<dbReference type="AlphaFoldDB" id="A0A2V3U552"/>
<dbReference type="Pfam" id="PF13669">
    <property type="entry name" value="Glyoxalase_4"/>
    <property type="match status" value="1"/>
</dbReference>
<comment type="caution">
    <text evidence="1">The sequence shown here is derived from an EMBL/GenBank/DDBJ whole genome shotgun (WGS) entry which is preliminary data.</text>
</comment>
<dbReference type="RefSeq" id="WP_110378021.1">
    <property type="nucleotide sequence ID" value="NZ_CAKNFM010000006.1"/>
</dbReference>
<dbReference type="GO" id="GO:0051213">
    <property type="term" value="F:dioxygenase activity"/>
    <property type="evidence" value="ECO:0007669"/>
    <property type="project" value="UniProtKB-KW"/>
</dbReference>
<name>A0A2V3U552_9HYPH</name>
<accession>A0A2V3U552</accession>
<sequence length="185" mass="20805">MSHFLGPTRQIGYVVKDIDKAIDYWLNVMGCGPIFHIRSMFIRNFHYRGEPSDPELSIALCMNGDLQIELIQQNNDAKSAFRTFLDDGHEGAQHLAYWTTKFDEDLALCESRGLQIEQYGQSGQHGAANERLVYFSAQSHPGTMIELSEISGAKGVFFREIAEASRNWDGRDPIRYVSGPSRSGA</sequence>
<keyword evidence="1" id="KW-0560">Oxidoreductase</keyword>